<keyword evidence="2" id="KW-0175">Coiled coil</keyword>
<evidence type="ECO:0000256" key="2">
    <source>
        <dbReference type="SAM" id="Coils"/>
    </source>
</evidence>
<dbReference type="InterPro" id="IPR038455">
    <property type="entry name" value="Mite_allergen_group-5/21_sf"/>
</dbReference>
<dbReference type="EMBL" id="EF027121">
    <property type="protein sequence ID" value="ABO84963.1"/>
    <property type="molecule type" value="Genomic_DNA"/>
</dbReference>
<feature type="coiled-coil region" evidence="2">
    <location>
        <begin position="44"/>
        <end position="71"/>
    </location>
</feature>
<feature type="chain" id="PRO_5002717766" evidence="3">
    <location>
        <begin position="18"/>
        <end position="136"/>
    </location>
</feature>
<sequence>MKFIIFCAIVMAVSVSGFIVDVDTEDKWRNAFDRMLMEEFGEKIDQIEHGLLMLSEQYKELEKTKSKELKEQILRELTIAENYLRGALKFMQQEAKRTDLNMFERYNFETAVSTIEILVKDLAELAKKVKAVKSDD</sequence>
<feature type="signal peptide" evidence="3">
    <location>
        <begin position="1"/>
        <end position="17"/>
    </location>
</feature>
<evidence type="ECO:0000256" key="3">
    <source>
        <dbReference type="SAM" id="SignalP"/>
    </source>
</evidence>
<comment type="similarity">
    <text evidence="1">Belongs to the mite group 5 allergen family.</text>
</comment>
<accession>A8B8F3</accession>
<reference evidence="4" key="1">
    <citation type="submission" date="2006-09" db="EMBL/GenBank/DDBJ databases">
        <authorList>
            <person name="Chew F.T."/>
            <person name="Gao Y.F."/>
        </authorList>
    </citation>
    <scope>NUCLEOTIDE SEQUENCE</scope>
    <source>
        <strain evidence="4">21-1</strain>
    </source>
</reference>
<organism evidence="4">
    <name type="scientific">Dermatophagoides farinae</name>
    <name type="common">American house dust mite</name>
    <dbReference type="NCBI Taxonomy" id="6954"/>
    <lineage>
        <taxon>Eukaryota</taxon>
        <taxon>Metazoa</taxon>
        <taxon>Ecdysozoa</taxon>
        <taxon>Arthropoda</taxon>
        <taxon>Chelicerata</taxon>
        <taxon>Arachnida</taxon>
        <taxon>Acari</taxon>
        <taxon>Acariformes</taxon>
        <taxon>Sarcoptiformes</taxon>
        <taxon>Astigmata</taxon>
        <taxon>Psoroptidia</taxon>
        <taxon>Analgoidea</taxon>
        <taxon>Pyroglyphidae</taxon>
        <taxon>Dermatophagoidinae</taxon>
        <taxon>Dermatophagoides</taxon>
    </lineage>
</organism>
<evidence type="ECO:0000256" key="1">
    <source>
        <dbReference type="ARBA" id="ARBA00010710"/>
    </source>
</evidence>
<dbReference type="Allergome" id="5843">
    <property type="allergen name" value="Der f 21"/>
</dbReference>
<proteinExistence type="inferred from homology"/>
<dbReference type="AlphaFoldDB" id="A8B8F3"/>
<evidence type="ECO:0000313" key="4">
    <source>
        <dbReference type="EMBL" id="ABO84963.1"/>
    </source>
</evidence>
<dbReference type="Pfam" id="PF11642">
    <property type="entry name" value="Blo-t-5"/>
    <property type="match status" value="1"/>
</dbReference>
<keyword evidence="3" id="KW-0732">Signal</keyword>
<protein>
    <submittedName>
        <fullName evidence="4">Group 21 allergen</fullName>
    </submittedName>
</protein>
<dbReference type="Gene3D" id="1.20.58.970">
    <property type="match status" value="1"/>
</dbReference>
<name>A8B8F3_DERFA</name>
<dbReference type="InterPro" id="IPR020306">
    <property type="entry name" value="Mite_allergen_group-5/21"/>
</dbReference>